<dbReference type="OrthoDB" id="2940156at2"/>
<keyword evidence="1" id="KW-0812">Transmembrane</keyword>
<protein>
    <submittedName>
        <fullName evidence="2">Uncharacterized protein</fullName>
    </submittedName>
</protein>
<dbReference type="EMBL" id="BORC01000011">
    <property type="protein sequence ID" value="GIN64173.1"/>
    <property type="molecule type" value="Genomic_DNA"/>
</dbReference>
<comment type="caution">
    <text evidence="2">The sequence shown here is derived from an EMBL/GenBank/DDBJ whole genome shotgun (WGS) entry which is preliminary data.</text>
</comment>
<keyword evidence="1" id="KW-0472">Membrane</keyword>
<sequence length="66" mass="7246">MFVGRALYILGLVFVLFSSLLVVMSIFSKHGGETAIPLFALLNGLIAMGIGELVIDLNHRKKDEKK</sequence>
<name>A0A920BVQ3_9BACI</name>
<evidence type="ECO:0000313" key="2">
    <source>
        <dbReference type="EMBL" id="GIN64173.1"/>
    </source>
</evidence>
<keyword evidence="1" id="KW-1133">Transmembrane helix</keyword>
<gene>
    <name evidence="2" type="ORF">J27TS8_41660</name>
</gene>
<proteinExistence type="predicted"/>
<keyword evidence="3" id="KW-1185">Reference proteome</keyword>
<feature type="transmembrane region" description="Helical" evidence="1">
    <location>
        <begin position="7"/>
        <end position="28"/>
    </location>
</feature>
<reference evidence="2" key="1">
    <citation type="submission" date="2021-03" db="EMBL/GenBank/DDBJ databases">
        <title>Antimicrobial resistance genes in bacteria isolated from Japanese honey, and their potential for conferring macrolide and lincosamide resistance in the American foulbrood pathogen Paenibacillus larvae.</title>
        <authorList>
            <person name="Okamoto M."/>
            <person name="Kumagai M."/>
            <person name="Kanamori H."/>
            <person name="Takamatsu D."/>
        </authorList>
    </citation>
    <scope>NUCLEOTIDE SEQUENCE</scope>
    <source>
        <strain evidence="2">J27TS8</strain>
    </source>
</reference>
<feature type="transmembrane region" description="Helical" evidence="1">
    <location>
        <begin position="34"/>
        <end position="55"/>
    </location>
</feature>
<organism evidence="2 3">
    <name type="scientific">Robertmurraya siralis</name>
    <dbReference type="NCBI Taxonomy" id="77777"/>
    <lineage>
        <taxon>Bacteria</taxon>
        <taxon>Bacillati</taxon>
        <taxon>Bacillota</taxon>
        <taxon>Bacilli</taxon>
        <taxon>Bacillales</taxon>
        <taxon>Bacillaceae</taxon>
        <taxon>Robertmurraya</taxon>
    </lineage>
</organism>
<dbReference type="RefSeq" id="WP_095314149.1">
    <property type="nucleotide sequence ID" value="NZ_BORC01000011.1"/>
</dbReference>
<evidence type="ECO:0000256" key="1">
    <source>
        <dbReference type="SAM" id="Phobius"/>
    </source>
</evidence>
<accession>A0A920BVQ3</accession>
<dbReference type="AlphaFoldDB" id="A0A920BVQ3"/>
<evidence type="ECO:0000313" key="3">
    <source>
        <dbReference type="Proteomes" id="UP000682111"/>
    </source>
</evidence>
<dbReference type="Proteomes" id="UP000682111">
    <property type="component" value="Unassembled WGS sequence"/>
</dbReference>